<evidence type="ECO:0000313" key="2">
    <source>
        <dbReference type="EMBL" id="EEN56975.1"/>
    </source>
</evidence>
<name>C3YS70_BRAFL</name>
<feature type="compositionally biased region" description="Low complexity" evidence="1">
    <location>
        <begin position="253"/>
        <end position="273"/>
    </location>
</feature>
<feature type="compositionally biased region" description="Basic and acidic residues" evidence="1">
    <location>
        <begin position="197"/>
        <end position="210"/>
    </location>
</feature>
<sequence>MATEEPALVIGRLQSVRKRITSFANQALTRRTKGGKIAPLNRGLRIKDPLRVRLEKNCGKNVSNTISEPPKWQRENFTEGDLGSNSSTVVMDDGKNKDICCGFDSRLKGVRDPRVAHTRGTNVGTKEANAMIKTKWKIASKAVVEEKREKTKDNPDRPKHGGKRKQSAATAFASVVTKSSFAAKMQWGNWGNSRTPSAKERLSRELDSRQEQRKQTEFAQHCWLCRREVQSSRQVTPIHSLHDLFDLFDNMDGESSSGSNKDSSSSSQSEGSDAMMRLMQDIGDDDYSQYQTLPNSKPETPLGKIGTPILDKKGGKRKSPTKVVTFVPD</sequence>
<feature type="region of interest" description="Disordered" evidence="1">
    <location>
        <begin position="61"/>
        <end position="89"/>
    </location>
</feature>
<dbReference type="AlphaFoldDB" id="C3YS70"/>
<dbReference type="EMBL" id="GG666548">
    <property type="protein sequence ID" value="EEN56975.1"/>
    <property type="molecule type" value="Genomic_DNA"/>
</dbReference>
<feature type="region of interest" description="Disordered" evidence="1">
    <location>
        <begin position="187"/>
        <end position="210"/>
    </location>
</feature>
<feature type="compositionally biased region" description="Polar residues" evidence="1">
    <location>
        <begin position="288"/>
        <end position="298"/>
    </location>
</feature>
<feature type="region of interest" description="Disordered" evidence="1">
    <location>
        <begin position="143"/>
        <end position="171"/>
    </location>
</feature>
<evidence type="ECO:0000256" key="1">
    <source>
        <dbReference type="SAM" id="MobiDB-lite"/>
    </source>
</evidence>
<organism>
    <name type="scientific">Branchiostoma floridae</name>
    <name type="common">Florida lancelet</name>
    <name type="synonym">Amphioxus</name>
    <dbReference type="NCBI Taxonomy" id="7739"/>
    <lineage>
        <taxon>Eukaryota</taxon>
        <taxon>Metazoa</taxon>
        <taxon>Chordata</taxon>
        <taxon>Cephalochordata</taxon>
        <taxon>Leptocardii</taxon>
        <taxon>Amphioxiformes</taxon>
        <taxon>Branchiostomatidae</taxon>
        <taxon>Branchiostoma</taxon>
    </lineage>
</organism>
<gene>
    <name evidence="2" type="ORF">BRAFLDRAFT_79161</name>
</gene>
<dbReference type="InParanoid" id="C3YS70"/>
<proteinExistence type="predicted"/>
<accession>C3YS70</accession>
<feature type="region of interest" description="Disordered" evidence="1">
    <location>
        <begin position="252"/>
        <end position="329"/>
    </location>
</feature>
<protein>
    <submittedName>
        <fullName evidence="2">Uncharacterized protein</fullName>
    </submittedName>
</protein>
<reference evidence="2" key="1">
    <citation type="journal article" date="2008" name="Nature">
        <title>The amphioxus genome and the evolution of the chordate karyotype.</title>
        <authorList>
            <consortium name="US DOE Joint Genome Institute (JGI-PGF)"/>
            <person name="Putnam N.H."/>
            <person name="Butts T."/>
            <person name="Ferrier D.E.K."/>
            <person name="Furlong R.F."/>
            <person name="Hellsten U."/>
            <person name="Kawashima T."/>
            <person name="Robinson-Rechavi M."/>
            <person name="Shoguchi E."/>
            <person name="Terry A."/>
            <person name="Yu J.-K."/>
            <person name="Benito-Gutierrez E.L."/>
            <person name="Dubchak I."/>
            <person name="Garcia-Fernandez J."/>
            <person name="Gibson-Brown J.J."/>
            <person name="Grigoriev I.V."/>
            <person name="Horton A.C."/>
            <person name="de Jong P.J."/>
            <person name="Jurka J."/>
            <person name="Kapitonov V.V."/>
            <person name="Kohara Y."/>
            <person name="Kuroki Y."/>
            <person name="Lindquist E."/>
            <person name="Lucas S."/>
            <person name="Osoegawa K."/>
            <person name="Pennacchio L.A."/>
            <person name="Salamov A.A."/>
            <person name="Satou Y."/>
            <person name="Sauka-Spengler T."/>
            <person name="Schmutz J."/>
            <person name="Shin-I T."/>
            <person name="Toyoda A."/>
            <person name="Bronner-Fraser M."/>
            <person name="Fujiyama A."/>
            <person name="Holland L.Z."/>
            <person name="Holland P.W.H."/>
            <person name="Satoh N."/>
            <person name="Rokhsar D.S."/>
        </authorList>
    </citation>
    <scope>NUCLEOTIDE SEQUENCE [LARGE SCALE GENOMIC DNA]</scope>
    <source>
        <strain evidence="2">S238N-H82</strain>
        <tissue evidence="2">Testes</tissue>
    </source>
</reference>
<feature type="compositionally biased region" description="Basic and acidic residues" evidence="1">
    <location>
        <begin position="143"/>
        <end position="159"/>
    </location>
</feature>